<dbReference type="SUPFAM" id="SSF56219">
    <property type="entry name" value="DNase I-like"/>
    <property type="match status" value="1"/>
</dbReference>
<sequence length="825" mass="90691">MAPHDGQMPRRRPSVRCASPVSLQRASPSARIARRHRLPATPSAEPTRYGTARSMRSLCRKESGSPASRTGADPSASSPSPDSAHKPHNAPPQPPSAQPNHQPTASRQLGKKTPPPTPTHLSTHPGRAVTPWVYLPDTPDGIRPHVATYVRKHGLDWAPASQTTMTKGSRDILVLELKHASGQNIRVVNVYNAPAGCDHPGEGAKKLMELPVTRSPCLVGGDFNLCHDDWAAEWWAGSTTAQAAELGDFLGTEEWELGLEKGSITRMSEGGGSALDLVFLNRPLTQRGWLASCEVRPDLSAGSDHWPVLTKLQCGQGQALRRELRFRFVRAEWDKLRQQLMSQRDSLLEPALSKLRAGREPASVRHTIDRLAEAMQRWIFAGMEAAIPRTATTGQGHPWWSPECTTATKELSKMEAKLAQVLSGGLVDMVLQESVAQARSTAKRKLAAARRNFYREQAGKIEGNEIFVVRKWALGQRQYASAAMRDSDGPAPDKAPGPDEITGRVLREGWSAIEEPLFVLASAAFNEGWYPTAFRTSTLCALKKGGKRDPALARSYRLIALLPVLGKALEKVAANRLTWFAEQFSAVPLEQYGAMPKRSATDAGVALTHDIHVGWARHDRLTTSVLFFDVVGAFDNVTPGRMVLRLWEIGVPLPLIALVASWLAARVAAIRLDGEMGTAEPCATGLPQGSPLSMILFVLFLSPMWDAIPAGVRLFGFVDDGGLRTQSTTIEQNCRTLEQAYDAALHWANENGLWFDKVKRELIHFPPPRIKPLPKLLPVRLGPAEDDLVHRVARDASVRWLGIWLNPSLCWQHHDARKQTRLVPP</sequence>
<dbReference type="Pfam" id="PF14529">
    <property type="entry name" value="Exo_endo_phos_2"/>
    <property type="match status" value="1"/>
</dbReference>
<keyword evidence="4" id="KW-1185">Reference proteome</keyword>
<protein>
    <recommendedName>
        <fullName evidence="2">Reverse transcriptase domain-containing protein</fullName>
    </recommendedName>
</protein>
<organism evidence="3 4">
    <name type="scientific">Tilletia laevis</name>
    <dbReference type="NCBI Taxonomy" id="157183"/>
    <lineage>
        <taxon>Eukaryota</taxon>
        <taxon>Fungi</taxon>
        <taxon>Dikarya</taxon>
        <taxon>Basidiomycota</taxon>
        <taxon>Ustilaginomycotina</taxon>
        <taxon>Exobasidiomycetes</taxon>
        <taxon>Tilletiales</taxon>
        <taxon>Tilletiaceae</taxon>
        <taxon>Tilletia</taxon>
    </lineage>
</organism>
<dbReference type="CDD" id="cd01650">
    <property type="entry name" value="RT_nLTR_like"/>
    <property type="match status" value="1"/>
</dbReference>
<feature type="domain" description="Reverse transcriptase" evidence="2">
    <location>
        <begin position="523"/>
        <end position="805"/>
    </location>
</feature>
<dbReference type="AlphaFoldDB" id="A0A9N8QIE7"/>
<gene>
    <name evidence="3" type="ORF">JKILLFL_G4458</name>
</gene>
<dbReference type="Gene3D" id="3.60.10.10">
    <property type="entry name" value="Endonuclease/exonuclease/phosphatase"/>
    <property type="match status" value="1"/>
</dbReference>
<feature type="compositionally biased region" description="Low complexity" evidence="1">
    <location>
        <begin position="72"/>
        <end position="82"/>
    </location>
</feature>
<dbReference type="InterPro" id="IPR000477">
    <property type="entry name" value="RT_dom"/>
</dbReference>
<dbReference type="InterPro" id="IPR036691">
    <property type="entry name" value="Endo/exonu/phosph_ase_sf"/>
</dbReference>
<name>A0A9N8QIE7_9BASI</name>
<dbReference type="PANTHER" id="PTHR33481">
    <property type="entry name" value="REVERSE TRANSCRIPTASE"/>
    <property type="match status" value="1"/>
</dbReference>
<evidence type="ECO:0000313" key="4">
    <source>
        <dbReference type="Proteomes" id="UP000836404"/>
    </source>
</evidence>
<comment type="caution">
    <text evidence="3">The sequence shown here is derived from an EMBL/GenBank/DDBJ whole genome shotgun (WGS) entry which is preliminary data.</text>
</comment>
<accession>A0A9N8QIE7</accession>
<proteinExistence type="predicted"/>
<dbReference type="InterPro" id="IPR005135">
    <property type="entry name" value="Endo/exonuclease/phosphatase"/>
</dbReference>
<dbReference type="GO" id="GO:0003824">
    <property type="term" value="F:catalytic activity"/>
    <property type="evidence" value="ECO:0007669"/>
    <property type="project" value="InterPro"/>
</dbReference>
<dbReference type="SUPFAM" id="SSF56672">
    <property type="entry name" value="DNA/RNA polymerases"/>
    <property type="match status" value="1"/>
</dbReference>
<dbReference type="PANTHER" id="PTHR33481:SF1">
    <property type="entry name" value="ENDONUCLEASE_EXONUCLEASE_PHOSPHATASE DOMAIN-CONTAINING PROTEIN-RELATED"/>
    <property type="match status" value="1"/>
</dbReference>
<dbReference type="EMBL" id="CAJHJF010005188">
    <property type="protein sequence ID" value="CAD6948365.1"/>
    <property type="molecule type" value="Genomic_DNA"/>
</dbReference>
<evidence type="ECO:0000259" key="2">
    <source>
        <dbReference type="PROSITE" id="PS50878"/>
    </source>
</evidence>
<dbReference type="PROSITE" id="PS50878">
    <property type="entry name" value="RT_POL"/>
    <property type="match status" value="1"/>
</dbReference>
<evidence type="ECO:0000256" key="1">
    <source>
        <dbReference type="SAM" id="MobiDB-lite"/>
    </source>
</evidence>
<reference evidence="3 4" key="1">
    <citation type="submission" date="2020-10" db="EMBL/GenBank/DDBJ databases">
        <authorList>
            <person name="Sedaghatjoo S."/>
        </authorList>
    </citation>
    <scope>NUCLEOTIDE SEQUENCE [LARGE SCALE GENOMIC DNA]</scope>
    <source>
        <strain evidence="3 4">LLFL</strain>
    </source>
</reference>
<dbReference type="InterPro" id="IPR043502">
    <property type="entry name" value="DNA/RNA_pol_sf"/>
</dbReference>
<dbReference type="Pfam" id="PF00078">
    <property type="entry name" value="RVT_1"/>
    <property type="match status" value="1"/>
</dbReference>
<dbReference type="Proteomes" id="UP000836404">
    <property type="component" value="Unassembled WGS sequence"/>
</dbReference>
<evidence type="ECO:0000313" key="3">
    <source>
        <dbReference type="EMBL" id="CAD6948365.1"/>
    </source>
</evidence>
<feature type="region of interest" description="Disordered" evidence="1">
    <location>
        <begin position="1"/>
        <end position="129"/>
    </location>
</feature>